<reference evidence="1 2" key="1">
    <citation type="submission" date="2018-05" db="EMBL/GenBank/DDBJ databases">
        <title>Draft genome of Methanospirillum stamsii Pt1.</title>
        <authorList>
            <person name="Dueholm M.S."/>
            <person name="Nielsen P.H."/>
            <person name="Bakmann L.F."/>
            <person name="Otzen D.E."/>
        </authorList>
    </citation>
    <scope>NUCLEOTIDE SEQUENCE [LARGE SCALE GENOMIC DNA]</scope>
    <source>
        <strain evidence="1 2">Pt1</strain>
    </source>
</reference>
<sequence>MIKMKKTRQMFHITLCILTLGFLVSGVYAYSVSSGSYSSSGSLSFDSSKGISKTSVTTISSPSQSQSPQGGQTIAPALQIPPTWILDINTATFFDPITNSAWTFDRILQKFYSPKSGLFLITLYQQDQSGNVAYTQYYYNPFTGSFYDILSGQILFTNPLSIGSPIQPGISATALPTQQPTNIVASSVSQSSSTIVASPSRVDETSPGGLDEAAQSSFMPYECPILNCPDCDGGYCIDCDNDGICDESGEWI</sequence>
<evidence type="ECO:0000313" key="2">
    <source>
        <dbReference type="Proteomes" id="UP000245934"/>
    </source>
</evidence>
<name>A0A2V2NG08_9EURY</name>
<dbReference type="Proteomes" id="UP000245934">
    <property type="component" value="Unassembled WGS sequence"/>
</dbReference>
<gene>
    <name evidence="1" type="ORF">DLD82_05865</name>
</gene>
<dbReference type="EMBL" id="QGMZ01000011">
    <property type="protein sequence ID" value="PWR75308.1"/>
    <property type="molecule type" value="Genomic_DNA"/>
</dbReference>
<organism evidence="1 2">
    <name type="scientific">Methanospirillum stamsii</name>
    <dbReference type="NCBI Taxonomy" id="1277351"/>
    <lineage>
        <taxon>Archaea</taxon>
        <taxon>Methanobacteriati</taxon>
        <taxon>Methanobacteriota</taxon>
        <taxon>Stenosarchaea group</taxon>
        <taxon>Methanomicrobia</taxon>
        <taxon>Methanomicrobiales</taxon>
        <taxon>Methanospirillaceae</taxon>
        <taxon>Methanospirillum</taxon>
    </lineage>
</organism>
<comment type="caution">
    <text evidence="1">The sequence shown here is derived from an EMBL/GenBank/DDBJ whole genome shotgun (WGS) entry which is preliminary data.</text>
</comment>
<evidence type="ECO:0000313" key="1">
    <source>
        <dbReference type="EMBL" id="PWR75308.1"/>
    </source>
</evidence>
<protein>
    <submittedName>
        <fullName evidence="1">Uncharacterized protein</fullName>
    </submittedName>
</protein>
<keyword evidence="2" id="KW-1185">Reference proteome</keyword>
<proteinExistence type="predicted"/>
<dbReference type="AlphaFoldDB" id="A0A2V2NG08"/>
<accession>A0A2V2NG08</accession>